<feature type="transmembrane region" description="Helical" evidence="1">
    <location>
        <begin position="7"/>
        <end position="27"/>
    </location>
</feature>
<evidence type="ECO:0000313" key="3">
    <source>
        <dbReference type="Proteomes" id="UP000619078"/>
    </source>
</evidence>
<sequence>MKKTLRYNFLLVMMVLPLCTFAGWPIGKYRNLVVPSFNYYTAKNTFDTQGKKVNGVAGSGFDSYGFNIFFARGLSRRLDLIVSVPFVYQTNRSGGVTNNSSGATDLTAGLSYLILNNHYERFLSAQLSAIAPLYSNKNTSSALGYGSYGSEAKISFSGNIAKHFIKGAYFNTEIYYRRYFNQDGPNQYGAYVFFGYLLSKSNQVTLDAVAIKSVSDNKSFNQNITSIKDFSLIKPSLSFGHRFNRRLSMFVGGYYTVAGRNTAIGYGTNVSAIFHL</sequence>
<accession>A0A926S6W9</accession>
<gene>
    <name evidence="2" type="ORF">IDJ76_13515</name>
</gene>
<dbReference type="EMBL" id="JACWMX010000005">
    <property type="protein sequence ID" value="MBD1394121.1"/>
    <property type="molecule type" value="Genomic_DNA"/>
</dbReference>
<name>A0A926S6W9_9SPHI</name>
<evidence type="ECO:0000313" key="2">
    <source>
        <dbReference type="EMBL" id="MBD1394121.1"/>
    </source>
</evidence>
<evidence type="ECO:0000256" key="1">
    <source>
        <dbReference type="SAM" id="Phobius"/>
    </source>
</evidence>
<organism evidence="2 3">
    <name type="scientific">Mucilaginibacter glaciei</name>
    <dbReference type="NCBI Taxonomy" id="2772109"/>
    <lineage>
        <taxon>Bacteria</taxon>
        <taxon>Pseudomonadati</taxon>
        <taxon>Bacteroidota</taxon>
        <taxon>Sphingobacteriia</taxon>
        <taxon>Sphingobacteriales</taxon>
        <taxon>Sphingobacteriaceae</taxon>
        <taxon>Mucilaginibacter</taxon>
    </lineage>
</organism>
<keyword evidence="1" id="KW-0812">Transmembrane</keyword>
<keyword evidence="1" id="KW-1133">Transmembrane helix</keyword>
<protein>
    <submittedName>
        <fullName evidence="2">Uncharacterized protein</fullName>
    </submittedName>
</protein>
<keyword evidence="1" id="KW-0472">Membrane</keyword>
<dbReference type="RefSeq" id="WP_191163863.1">
    <property type="nucleotide sequence ID" value="NZ_JACWMX010000005.1"/>
</dbReference>
<proteinExistence type="predicted"/>
<comment type="caution">
    <text evidence="2">The sequence shown here is derived from an EMBL/GenBank/DDBJ whole genome shotgun (WGS) entry which is preliminary data.</text>
</comment>
<reference evidence="2" key="1">
    <citation type="submission" date="2020-09" db="EMBL/GenBank/DDBJ databases">
        <title>Novel species of Mucilaginibacter isolated from a glacier on the Tibetan Plateau.</title>
        <authorList>
            <person name="Liu Q."/>
            <person name="Xin Y.-H."/>
        </authorList>
    </citation>
    <scope>NUCLEOTIDE SEQUENCE</scope>
    <source>
        <strain evidence="2">ZB1P21</strain>
    </source>
</reference>
<dbReference type="AlphaFoldDB" id="A0A926S6W9"/>
<keyword evidence="3" id="KW-1185">Reference proteome</keyword>
<dbReference type="Proteomes" id="UP000619078">
    <property type="component" value="Unassembled WGS sequence"/>
</dbReference>